<dbReference type="PROSITE" id="PS51166">
    <property type="entry name" value="CBM20"/>
    <property type="match status" value="1"/>
</dbReference>
<evidence type="ECO:0000259" key="2">
    <source>
        <dbReference type="PROSITE" id="PS51166"/>
    </source>
</evidence>
<gene>
    <name evidence="3" type="ORF">Agub_g8093</name>
</gene>
<dbReference type="Proteomes" id="UP001054857">
    <property type="component" value="Unassembled WGS sequence"/>
</dbReference>
<dbReference type="Pfam" id="PF00686">
    <property type="entry name" value="CBM_20"/>
    <property type="match status" value="1"/>
</dbReference>
<evidence type="ECO:0000256" key="1">
    <source>
        <dbReference type="SAM" id="MobiDB-lite"/>
    </source>
</evidence>
<protein>
    <recommendedName>
        <fullName evidence="2">CBM20 domain-containing protein</fullName>
    </recommendedName>
</protein>
<accession>A0AAD3DR42</accession>
<dbReference type="GO" id="GO:0016020">
    <property type="term" value="C:membrane"/>
    <property type="evidence" value="ECO:0007669"/>
    <property type="project" value="TreeGrafter"/>
</dbReference>
<keyword evidence="4" id="KW-1185">Reference proteome</keyword>
<dbReference type="PANTHER" id="PTHR15048:SF0">
    <property type="entry name" value="STARCH-BINDING DOMAIN-CONTAINING PROTEIN 1"/>
    <property type="match status" value="1"/>
</dbReference>
<dbReference type="InterPro" id="IPR013784">
    <property type="entry name" value="Carb-bd-like_fold"/>
</dbReference>
<evidence type="ECO:0000313" key="4">
    <source>
        <dbReference type="Proteomes" id="UP001054857"/>
    </source>
</evidence>
<feature type="domain" description="CBM20" evidence="2">
    <location>
        <begin position="194"/>
        <end position="311"/>
    </location>
</feature>
<dbReference type="AlphaFoldDB" id="A0AAD3DR42"/>
<organism evidence="3 4">
    <name type="scientific">Astrephomene gubernaculifera</name>
    <dbReference type="NCBI Taxonomy" id="47775"/>
    <lineage>
        <taxon>Eukaryota</taxon>
        <taxon>Viridiplantae</taxon>
        <taxon>Chlorophyta</taxon>
        <taxon>core chlorophytes</taxon>
        <taxon>Chlorophyceae</taxon>
        <taxon>CS clade</taxon>
        <taxon>Chlamydomonadales</taxon>
        <taxon>Astrephomenaceae</taxon>
        <taxon>Astrephomene</taxon>
    </lineage>
</organism>
<dbReference type="InterPro" id="IPR002044">
    <property type="entry name" value="CBM20"/>
</dbReference>
<dbReference type="PANTHER" id="PTHR15048">
    <property type="entry name" value="STARCH-BINDING DOMAIN-CONTAINING PROTEIN 1"/>
    <property type="match status" value="1"/>
</dbReference>
<dbReference type="CDD" id="cd05467">
    <property type="entry name" value="CBM20"/>
    <property type="match status" value="1"/>
</dbReference>
<feature type="region of interest" description="Disordered" evidence="1">
    <location>
        <begin position="144"/>
        <end position="175"/>
    </location>
</feature>
<dbReference type="SMART" id="SM01065">
    <property type="entry name" value="CBM_2"/>
    <property type="match status" value="1"/>
</dbReference>
<dbReference type="Gene3D" id="2.60.40.10">
    <property type="entry name" value="Immunoglobulins"/>
    <property type="match status" value="1"/>
</dbReference>
<feature type="compositionally biased region" description="Low complexity" evidence="1">
    <location>
        <begin position="319"/>
        <end position="362"/>
    </location>
</feature>
<sequence length="379" mass="38982">MFPASAGLRGDGAGSMCTNNLSGAPGAPPRVSLSLRSVPGLPKRKRSGFHISASIRRIFSGRSGALQFGFTRETPEAAEPHGHETRHVLASASITSSAATAAPTATTFATSFATCSRPPVPGLASSHLLPPEIDLLRLSTGSSVNGSSVNDGSSVKGSSSSSSAPSALSETTTATTTTAGAVPHVTNSTAAAATAVASCRRLCFTVPSFATQPGQQLVVVGGCERLGRWRPADGLLLTWHEGHRWRGEVELQREEGERLGKEGLEFKVVMVDSRSRSVLWEPGRNRVLQLPTQAPSGDSPAHPEVLCEWGNELSHVSTASQQQQQPAAAAAAAAAASFSPPGSTLPSSSSTSPASSSSSSTTPTPPAPPLLRARVQVVV</sequence>
<dbReference type="InterPro" id="IPR013783">
    <property type="entry name" value="Ig-like_fold"/>
</dbReference>
<comment type="caution">
    <text evidence="3">The sequence shown here is derived from an EMBL/GenBank/DDBJ whole genome shotgun (WGS) entry which is preliminary data.</text>
</comment>
<dbReference type="GO" id="GO:2001070">
    <property type="term" value="F:starch binding"/>
    <property type="evidence" value="ECO:0007669"/>
    <property type="project" value="InterPro"/>
</dbReference>
<proteinExistence type="predicted"/>
<feature type="non-terminal residue" evidence="3">
    <location>
        <position position="1"/>
    </location>
</feature>
<evidence type="ECO:0000313" key="3">
    <source>
        <dbReference type="EMBL" id="GFR46510.1"/>
    </source>
</evidence>
<name>A0AAD3DR42_9CHLO</name>
<feature type="region of interest" description="Disordered" evidence="1">
    <location>
        <begin position="316"/>
        <end position="371"/>
    </location>
</feature>
<dbReference type="SUPFAM" id="SSF49452">
    <property type="entry name" value="Starch-binding domain-like"/>
    <property type="match status" value="1"/>
</dbReference>
<dbReference type="EMBL" id="BMAR01000014">
    <property type="protein sequence ID" value="GFR46510.1"/>
    <property type="molecule type" value="Genomic_DNA"/>
</dbReference>
<reference evidence="3 4" key="1">
    <citation type="journal article" date="2021" name="Sci. Rep.">
        <title>Genome sequencing of the multicellular alga Astrephomene provides insights into convergent evolution of germ-soma differentiation.</title>
        <authorList>
            <person name="Yamashita S."/>
            <person name="Yamamoto K."/>
            <person name="Matsuzaki R."/>
            <person name="Suzuki S."/>
            <person name="Yamaguchi H."/>
            <person name="Hirooka S."/>
            <person name="Minakuchi Y."/>
            <person name="Miyagishima S."/>
            <person name="Kawachi M."/>
            <person name="Toyoda A."/>
            <person name="Nozaki H."/>
        </authorList>
    </citation>
    <scope>NUCLEOTIDE SEQUENCE [LARGE SCALE GENOMIC DNA]</scope>
    <source>
        <strain evidence="3 4">NIES-4017</strain>
    </source>
</reference>